<evidence type="ECO:0000313" key="2">
    <source>
        <dbReference type="Proteomes" id="UP000015453"/>
    </source>
</evidence>
<dbReference type="AlphaFoldDB" id="S8D5F0"/>
<keyword evidence="2" id="KW-1185">Reference proteome</keyword>
<dbReference type="EMBL" id="AUSU01000018">
    <property type="protein sequence ID" value="EPS74645.1"/>
    <property type="molecule type" value="Genomic_DNA"/>
</dbReference>
<evidence type="ECO:0000313" key="1">
    <source>
        <dbReference type="EMBL" id="EPS74645.1"/>
    </source>
</evidence>
<gene>
    <name evidence="1" type="ORF">M569_00124</name>
</gene>
<dbReference type="Proteomes" id="UP000015453">
    <property type="component" value="Unassembled WGS sequence"/>
</dbReference>
<name>S8D5F0_9LAMI</name>
<protein>
    <submittedName>
        <fullName evidence="1">Uncharacterized protein</fullName>
    </submittedName>
</protein>
<comment type="caution">
    <text evidence="1">The sequence shown here is derived from an EMBL/GenBank/DDBJ whole genome shotgun (WGS) entry which is preliminary data.</text>
</comment>
<proteinExistence type="predicted"/>
<accession>S8D5F0</accession>
<organism evidence="1 2">
    <name type="scientific">Genlisea aurea</name>
    <dbReference type="NCBI Taxonomy" id="192259"/>
    <lineage>
        <taxon>Eukaryota</taxon>
        <taxon>Viridiplantae</taxon>
        <taxon>Streptophyta</taxon>
        <taxon>Embryophyta</taxon>
        <taxon>Tracheophyta</taxon>
        <taxon>Spermatophyta</taxon>
        <taxon>Magnoliopsida</taxon>
        <taxon>eudicotyledons</taxon>
        <taxon>Gunneridae</taxon>
        <taxon>Pentapetalae</taxon>
        <taxon>asterids</taxon>
        <taxon>lamiids</taxon>
        <taxon>Lamiales</taxon>
        <taxon>Lentibulariaceae</taxon>
        <taxon>Genlisea</taxon>
    </lineage>
</organism>
<reference evidence="1 2" key="1">
    <citation type="journal article" date="2013" name="BMC Genomics">
        <title>The miniature genome of a carnivorous plant Genlisea aurea contains a low number of genes and short non-coding sequences.</title>
        <authorList>
            <person name="Leushkin E.V."/>
            <person name="Sutormin R.A."/>
            <person name="Nabieva E.R."/>
            <person name="Penin A.A."/>
            <person name="Kondrashov A.S."/>
            <person name="Logacheva M.D."/>
        </authorList>
    </citation>
    <scope>NUCLEOTIDE SEQUENCE [LARGE SCALE GENOMIC DNA]</scope>
</reference>
<sequence>MILALVRSFRCQILFIFLSGDVNPTLDSIDPVLPILVQPTFGNDTDLRLFSCTDCSSSHDLATDKLNESSSSPISSARFPVLDSQADECTCILFATY</sequence>